<keyword evidence="1" id="KW-1133">Transmembrane helix</keyword>
<dbReference type="RefSeq" id="WP_022923069.1">
    <property type="nucleotide sequence ID" value="NZ_BMLB01000003.1"/>
</dbReference>
<accession>A0ABQ2F9C7</accession>
<feature type="transmembrane region" description="Helical" evidence="1">
    <location>
        <begin position="81"/>
        <end position="113"/>
    </location>
</feature>
<comment type="caution">
    <text evidence="2">The sequence shown here is derived from an EMBL/GenBank/DDBJ whole genome shotgun (WGS) entry which is preliminary data.</text>
</comment>
<organism evidence="2 3">
    <name type="scientific">Ornithinimicrobium pekingense</name>
    <dbReference type="NCBI Taxonomy" id="384677"/>
    <lineage>
        <taxon>Bacteria</taxon>
        <taxon>Bacillati</taxon>
        <taxon>Actinomycetota</taxon>
        <taxon>Actinomycetes</taxon>
        <taxon>Micrococcales</taxon>
        <taxon>Ornithinimicrobiaceae</taxon>
        <taxon>Ornithinimicrobium</taxon>
    </lineage>
</organism>
<keyword evidence="1" id="KW-0472">Membrane</keyword>
<sequence>MTSPDLRRSGVPRQPGQTTRRLCSASLLGQALSVFFGALVAWQLDRALAGGTGDVLLWGGCALAVLCLVAAGAMRSRAGIYLGWLCQVLTVASALVLPAMLFVGLMFAALWWVCLSNGLRIDADRARLAAGPDAA</sequence>
<evidence type="ECO:0000313" key="2">
    <source>
        <dbReference type="EMBL" id="GGK66591.1"/>
    </source>
</evidence>
<gene>
    <name evidence="2" type="ORF">GCM10011509_13640</name>
</gene>
<reference evidence="3" key="1">
    <citation type="journal article" date="2019" name="Int. J. Syst. Evol. Microbiol.">
        <title>The Global Catalogue of Microorganisms (GCM) 10K type strain sequencing project: providing services to taxonomists for standard genome sequencing and annotation.</title>
        <authorList>
            <consortium name="The Broad Institute Genomics Platform"/>
            <consortium name="The Broad Institute Genome Sequencing Center for Infectious Disease"/>
            <person name="Wu L."/>
            <person name="Ma J."/>
        </authorList>
    </citation>
    <scope>NUCLEOTIDE SEQUENCE [LARGE SCALE GENOMIC DNA]</scope>
    <source>
        <strain evidence="3">CGMCC 1.5362</strain>
    </source>
</reference>
<dbReference type="Proteomes" id="UP000662111">
    <property type="component" value="Unassembled WGS sequence"/>
</dbReference>
<keyword evidence="1" id="KW-0812">Transmembrane</keyword>
<dbReference type="Pfam" id="PF14017">
    <property type="entry name" value="DUF4233"/>
    <property type="match status" value="1"/>
</dbReference>
<feature type="transmembrane region" description="Helical" evidence="1">
    <location>
        <begin position="21"/>
        <end position="43"/>
    </location>
</feature>
<dbReference type="EMBL" id="BMLB01000003">
    <property type="protein sequence ID" value="GGK66591.1"/>
    <property type="molecule type" value="Genomic_DNA"/>
</dbReference>
<evidence type="ECO:0000313" key="3">
    <source>
        <dbReference type="Proteomes" id="UP000662111"/>
    </source>
</evidence>
<feature type="transmembrane region" description="Helical" evidence="1">
    <location>
        <begin position="55"/>
        <end position="74"/>
    </location>
</feature>
<proteinExistence type="predicted"/>
<evidence type="ECO:0000256" key="1">
    <source>
        <dbReference type="SAM" id="Phobius"/>
    </source>
</evidence>
<protein>
    <submittedName>
        <fullName evidence="2">Membrane protein</fullName>
    </submittedName>
</protein>
<dbReference type="InterPro" id="IPR025327">
    <property type="entry name" value="DUF4233"/>
</dbReference>
<keyword evidence="3" id="KW-1185">Reference proteome</keyword>
<name>A0ABQ2F9C7_9MICO</name>